<reference evidence="1 2" key="1">
    <citation type="journal article" date="2022" name="Hortic Res">
        <title>A haplotype resolved chromosomal level avocado genome allows analysis of novel avocado genes.</title>
        <authorList>
            <person name="Nath O."/>
            <person name="Fletcher S.J."/>
            <person name="Hayward A."/>
            <person name="Shaw L.M."/>
            <person name="Masouleh A.K."/>
            <person name="Furtado A."/>
            <person name="Henry R.J."/>
            <person name="Mitter N."/>
        </authorList>
    </citation>
    <scope>NUCLEOTIDE SEQUENCE [LARGE SCALE GENOMIC DNA]</scope>
    <source>
        <strain evidence="2">cv. Hass</strain>
    </source>
</reference>
<dbReference type="Proteomes" id="UP001234297">
    <property type="component" value="Chromosome 1"/>
</dbReference>
<organism evidence="1 2">
    <name type="scientific">Persea americana</name>
    <name type="common">Avocado</name>
    <dbReference type="NCBI Taxonomy" id="3435"/>
    <lineage>
        <taxon>Eukaryota</taxon>
        <taxon>Viridiplantae</taxon>
        <taxon>Streptophyta</taxon>
        <taxon>Embryophyta</taxon>
        <taxon>Tracheophyta</taxon>
        <taxon>Spermatophyta</taxon>
        <taxon>Magnoliopsida</taxon>
        <taxon>Magnoliidae</taxon>
        <taxon>Laurales</taxon>
        <taxon>Lauraceae</taxon>
        <taxon>Persea</taxon>
    </lineage>
</organism>
<evidence type="ECO:0000313" key="1">
    <source>
        <dbReference type="EMBL" id="KAJ8649225.1"/>
    </source>
</evidence>
<accession>A0ACC2MU01</accession>
<gene>
    <name evidence="1" type="ORF">MRB53_002248</name>
</gene>
<protein>
    <submittedName>
        <fullName evidence="1">Uncharacterized protein</fullName>
    </submittedName>
</protein>
<keyword evidence="2" id="KW-1185">Reference proteome</keyword>
<proteinExistence type="predicted"/>
<name>A0ACC2MU01_PERAE</name>
<sequence>MEEGESGELLVGGTEEGNGRERKMGSRRRSGNKEQGRQCSVCAGGCRGETEREMESIELQGRDREGDGECSVAGERQRGRGRVLSCRWRDARGRERWRRKGEGREYGVDAREMGRERGMVCSGCRWCREGKRGVPGGEVSSGGARRRKMVLCASRGCWSSGGAAA</sequence>
<comment type="caution">
    <text evidence="1">The sequence shown here is derived from an EMBL/GenBank/DDBJ whole genome shotgun (WGS) entry which is preliminary data.</text>
</comment>
<evidence type="ECO:0000313" key="2">
    <source>
        <dbReference type="Proteomes" id="UP001234297"/>
    </source>
</evidence>
<dbReference type="EMBL" id="CM056809">
    <property type="protein sequence ID" value="KAJ8649225.1"/>
    <property type="molecule type" value="Genomic_DNA"/>
</dbReference>